<feature type="compositionally biased region" description="Low complexity" evidence="1">
    <location>
        <begin position="171"/>
        <end position="182"/>
    </location>
</feature>
<dbReference type="RefSeq" id="WP_147262686.1">
    <property type="nucleotide sequence ID" value="NZ_QNRK01000007.1"/>
</dbReference>
<gene>
    <name evidence="2" type="ORF">DFR50_107150</name>
</gene>
<name>A0A366FP98_9HYPH</name>
<protein>
    <submittedName>
        <fullName evidence="2">Uncharacterized protein</fullName>
    </submittedName>
</protein>
<dbReference type="OrthoDB" id="7917007at2"/>
<keyword evidence="3" id="KW-1185">Reference proteome</keyword>
<proteinExistence type="predicted"/>
<accession>A0A366FP98</accession>
<evidence type="ECO:0000313" key="3">
    <source>
        <dbReference type="Proteomes" id="UP000253529"/>
    </source>
</evidence>
<feature type="region of interest" description="Disordered" evidence="1">
    <location>
        <begin position="137"/>
        <end position="189"/>
    </location>
</feature>
<dbReference type="EMBL" id="QNRK01000007">
    <property type="protein sequence ID" value="RBP15880.1"/>
    <property type="molecule type" value="Genomic_DNA"/>
</dbReference>
<dbReference type="Proteomes" id="UP000253529">
    <property type="component" value="Unassembled WGS sequence"/>
</dbReference>
<organism evidence="2 3">
    <name type="scientific">Roseiarcus fermentans</name>
    <dbReference type="NCBI Taxonomy" id="1473586"/>
    <lineage>
        <taxon>Bacteria</taxon>
        <taxon>Pseudomonadati</taxon>
        <taxon>Pseudomonadota</taxon>
        <taxon>Alphaproteobacteria</taxon>
        <taxon>Hyphomicrobiales</taxon>
        <taxon>Roseiarcaceae</taxon>
        <taxon>Roseiarcus</taxon>
    </lineage>
</organism>
<evidence type="ECO:0000256" key="1">
    <source>
        <dbReference type="SAM" id="MobiDB-lite"/>
    </source>
</evidence>
<evidence type="ECO:0000313" key="2">
    <source>
        <dbReference type="EMBL" id="RBP15880.1"/>
    </source>
</evidence>
<comment type="caution">
    <text evidence="2">The sequence shown here is derived from an EMBL/GenBank/DDBJ whole genome shotgun (WGS) entry which is preliminary data.</text>
</comment>
<sequence>MNPEAFPIADAPSLRRRPGAVTVSLDGEALTLGGFVIGKAGKFDEPRAAALLAAAYGAALSPSALAYLRGAVRKRREGEIPLALTYLALAGLPPLADPAAALERLSKSDALMEAGVAPSAIVAALAPRHVDLARAYNPDQPRVPAGNGEISGQWTSGDAGGATSGARREGATPAGQTAQTPAVQSTPAVDNSTDWTQYFSLIGAAQAAQRGGRPFNGRGPNDQHQNGVNQAIQDYRNAGFEIPSDSATNVTIDGFATPRVYDFVAHDPVTGVYFGVEVKTTMYDTIFFDRSQVEKDVALYQVGGGYAPAIKQSVTRVAYETYCTGCRFFNFRTIYLADRLYQAGIAITPHSRP</sequence>
<dbReference type="AlphaFoldDB" id="A0A366FP98"/>
<reference evidence="2 3" key="1">
    <citation type="submission" date="2018-06" db="EMBL/GenBank/DDBJ databases">
        <title>Genomic Encyclopedia of Type Strains, Phase IV (KMG-IV): sequencing the most valuable type-strain genomes for metagenomic binning, comparative biology and taxonomic classification.</title>
        <authorList>
            <person name="Goeker M."/>
        </authorList>
    </citation>
    <scope>NUCLEOTIDE SEQUENCE [LARGE SCALE GENOMIC DNA]</scope>
    <source>
        <strain evidence="2 3">DSM 24875</strain>
    </source>
</reference>